<dbReference type="GO" id="GO:0015026">
    <property type="term" value="F:coreceptor activity"/>
    <property type="evidence" value="ECO:0007669"/>
    <property type="project" value="InterPro"/>
</dbReference>
<accession>A0AAN8KUM5</accession>
<dbReference type="GO" id="GO:0072659">
    <property type="term" value="P:protein localization to plasma membrane"/>
    <property type="evidence" value="ECO:0007669"/>
    <property type="project" value="TreeGrafter"/>
</dbReference>
<evidence type="ECO:0000256" key="11">
    <source>
        <dbReference type="SAM" id="Phobius"/>
    </source>
</evidence>
<dbReference type="PANTHER" id="PTHR14076:SF7">
    <property type="entry name" value="RECEPTOR ACTIVITY-MODIFYING PROTEIN 1-LIKE"/>
    <property type="match status" value="1"/>
</dbReference>
<comment type="similarity">
    <text evidence="2">Belongs to the RAMP family.</text>
</comment>
<evidence type="ECO:0000313" key="13">
    <source>
        <dbReference type="EMBL" id="KAK6292525.1"/>
    </source>
</evidence>
<dbReference type="InterPro" id="IPR038126">
    <property type="entry name" value="RAMP_sf"/>
</dbReference>
<gene>
    <name evidence="13" type="ORF">J4Q44_G00371090</name>
</gene>
<organism evidence="13 14">
    <name type="scientific">Coregonus suidteri</name>
    <dbReference type="NCBI Taxonomy" id="861788"/>
    <lineage>
        <taxon>Eukaryota</taxon>
        <taxon>Metazoa</taxon>
        <taxon>Chordata</taxon>
        <taxon>Craniata</taxon>
        <taxon>Vertebrata</taxon>
        <taxon>Euteleostomi</taxon>
        <taxon>Actinopterygii</taxon>
        <taxon>Neopterygii</taxon>
        <taxon>Teleostei</taxon>
        <taxon>Protacanthopterygii</taxon>
        <taxon>Salmoniformes</taxon>
        <taxon>Salmonidae</taxon>
        <taxon>Coregoninae</taxon>
        <taxon>Coregonus</taxon>
    </lineage>
</organism>
<protein>
    <submittedName>
        <fullName evidence="13">Uncharacterized protein</fullName>
    </submittedName>
</protein>
<evidence type="ECO:0000256" key="6">
    <source>
        <dbReference type="ARBA" id="ARBA00022729"/>
    </source>
</evidence>
<evidence type="ECO:0000256" key="2">
    <source>
        <dbReference type="ARBA" id="ARBA00007087"/>
    </source>
</evidence>
<dbReference type="GO" id="GO:0005886">
    <property type="term" value="C:plasma membrane"/>
    <property type="evidence" value="ECO:0007669"/>
    <property type="project" value="UniProtKB-SubCell"/>
</dbReference>
<comment type="subcellular location">
    <subcellularLocation>
        <location evidence="1">Cell membrane</location>
        <topology evidence="1">Single-pass type I membrane protein</topology>
    </subcellularLocation>
</comment>
<feature type="chain" id="PRO_5043052890" evidence="12">
    <location>
        <begin position="25"/>
        <end position="147"/>
    </location>
</feature>
<dbReference type="Pfam" id="PF04901">
    <property type="entry name" value="RAMP"/>
    <property type="match status" value="1"/>
</dbReference>
<keyword evidence="9" id="KW-1015">Disulfide bond</keyword>
<evidence type="ECO:0000256" key="1">
    <source>
        <dbReference type="ARBA" id="ARBA00004251"/>
    </source>
</evidence>
<keyword evidence="7 11" id="KW-1133">Transmembrane helix</keyword>
<evidence type="ECO:0000313" key="14">
    <source>
        <dbReference type="Proteomes" id="UP001356427"/>
    </source>
</evidence>
<evidence type="ECO:0000256" key="3">
    <source>
        <dbReference type="ARBA" id="ARBA00022448"/>
    </source>
</evidence>
<dbReference type="GO" id="GO:0006886">
    <property type="term" value="P:intracellular protein transport"/>
    <property type="evidence" value="ECO:0007669"/>
    <property type="project" value="InterPro"/>
</dbReference>
<evidence type="ECO:0000256" key="9">
    <source>
        <dbReference type="ARBA" id="ARBA00023157"/>
    </source>
</evidence>
<keyword evidence="3" id="KW-0813">Transport</keyword>
<evidence type="ECO:0000256" key="10">
    <source>
        <dbReference type="ARBA" id="ARBA00023170"/>
    </source>
</evidence>
<keyword evidence="10" id="KW-0675">Receptor</keyword>
<evidence type="ECO:0000256" key="4">
    <source>
        <dbReference type="ARBA" id="ARBA00022475"/>
    </source>
</evidence>
<dbReference type="GO" id="GO:0032870">
    <property type="term" value="P:cellular response to hormone stimulus"/>
    <property type="evidence" value="ECO:0007669"/>
    <property type="project" value="TreeGrafter"/>
</dbReference>
<feature type="signal peptide" evidence="12">
    <location>
        <begin position="1"/>
        <end position="24"/>
    </location>
</feature>
<dbReference type="EMBL" id="JAGTTL010000038">
    <property type="protein sequence ID" value="KAK6292525.1"/>
    <property type="molecule type" value="Genomic_DNA"/>
</dbReference>
<keyword evidence="8 11" id="KW-0472">Membrane</keyword>
<evidence type="ECO:0000256" key="5">
    <source>
        <dbReference type="ARBA" id="ARBA00022692"/>
    </source>
</evidence>
<dbReference type="GO" id="GO:0006816">
    <property type="term" value="P:calcium ion transport"/>
    <property type="evidence" value="ECO:0007669"/>
    <property type="project" value="TreeGrafter"/>
</dbReference>
<name>A0AAN8KUM5_9TELE</name>
<evidence type="ECO:0000256" key="8">
    <source>
        <dbReference type="ARBA" id="ARBA00023136"/>
    </source>
</evidence>
<dbReference type="GO" id="GO:0007186">
    <property type="term" value="P:G protein-coupled receptor signaling pathway"/>
    <property type="evidence" value="ECO:0007669"/>
    <property type="project" value="TreeGrafter"/>
</dbReference>
<keyword evidence="14" id="KW-1185">Reference proteome</keyword>
<keyword evidence="6 12" id="KW-0732">Signal</keyword>
<evidence type="ECO:0000256" key="12">
    <source>
        <dbReference type="SAM" id="SignalP"/>
    </source>
</evidence>
<dbReference type="PANTHER" id="PTHR14076">
    <property type="entry name" value="RECEPTOR ACTIVITY MODIFYING PROTEIN RAMP"/>
    <property type="match status" value="1"/>
</dbReference>
<comment type="caution">
    <text evidence="13">The sequence shown here is derived from an EMBL/GenBank/DDBJ whole genome shotgun (WGS) entry which is preliminary data.</text>
</comment>
<keyword evidence="4" id="KW-1003">Cell membrane</keyword>
<dbReference type="GO" id="GO:0008277">
    <property type="term" value="P:regulation of G protein-coupled receptor signaling pathway"/>
    <property type="evidence" value="ECO:0007669"/>
    <property type="project" value="InterPro"/>
</dbReference>
<dbReference type="GO" id="GO:0043235">
    <property type="term" value="C:receptor complex"/>
    <property type="evidence" value="ECO:0007669"/>
    <property type="project" value="TreeGrafter"/>
</dbReference>
<dbReference type="AlphaFoldDB" id="A0AAN8KUM5"/>
<dbReference type="GO" id="GO:0009986">
    <property type="term" value="C:cell surface"/>
    <property type="evidence" value="ECO:0007669"/>
    <property type="project" value="TreeGrafter"/>
</dbReference>
<evidence type="ECO:0000256" key="7">
    <source>
        <dbReference type="ARBA" id="ARBA00022989"/>
    </source>
</evidence>
<dbReference type="InterPro" id="IPR006985">
    <property type="entry name" value="RAMP"/>
</dbReference>
<feature type="transmembrane region" description="Helical" evidence="11">
    <location>
        <begin position="113"/>
        <end position="133"/>
    </location>
</feature>
<proteinExistence type="inferred from homology"/>
<dbReference type="Gene3D" id="1.10.150.510">
    <property type="entry name" value="Receptor activity modifying family"/>
    <property type="match status" value="1"/>
</dbReference>
<keyword evidence="5 11" id="KW-0812">Transmembrane</keyword>
<reference evidence="13 14" key="1">
    <citation type="submission" date="2021-04" db="EMBL/GenBank/DDBJ databases">
        <authorList>
            <person name="De Guttry C."/>
            <person name="Zahm M."/>
            <person name="Klopp C."/>
            <person name="Cabau C."/>
            <person name="Louis A."/>
            <person name="Berthelot C."/>
            <person name="Parey E."/>
            <person name="Roest Crollius H."/>
            <person name="Montfort J."/>
            <person name="Robinson-Rechavi M."/>
            <person name="Bucao C."/>
            <person name="Bouchez O."/>
            <person name="Gislard M."/>
            <person name="Lluch J."/>
            <person name="Milhes M."/>
            <person name="Lampietro C."/>
            <person name="Lopez Roques C."/>
            <person name="Donnadieu C."/>
            <person name="Braasch I."/>
            <person name="Desvignes T."/>
            <person name="Postlethwait J."/>
            <person name="Bobe J."/>
            <person name="Wedekind C."/>
            <person name="Guiguen Y."/>
        </authorList>
    </citation>
    <scope>NUCLEOTIDE SEQUENCE [LARGE SCALE GENOMIC DNA]</scope>
    <source>
        <strain evidence="13">Cs_M1</strain>
        <tissue evidence="13">Blood</tissue>
    </source>
</reference>
<sequence>MENRQTILTSLIVILMALTRLSEGGYVAPCNRLKFDHYVHGYCLPNFNQSMEASNYQHRCPWPTFKGSYIMLKHCVDEVATITRCVEPSLKDDIFLEVHQMFFSLCSRVEDPAFAVLMLLILPCIITTLLLPLSCVHLTTCNTSTGL</sequence>
<dbReference type="Proteomes" id="UP001356427">
    <property type="component" value="Unassembled WGS sequence"/>
</dbReference>
<dbReference type="GO" id="GO:0031623">
    <property type="term" value="P:receptor internalization"/>
    <property type="evidence" value="ECO:0007669"/>
    <property type="project" value="TreeGrafter"/>
</dbReference>